<dbReference type="AlphaFoldDB" id="V5WE61"/>
<dbReference type="eggNOG" id="COG1309">
    <property type="taxonomic scope" value="Bacteria"/>
</dbReference>
<evidence type="ECO:0000256" key="2">
    <source>
        <dbReference type="PROSITE-ProRule" id="PRU00335"/>
    </source>
</evidence>
<dbReference type="PANTHER" id="PTHR30055">
    <property type="entry name" value="HTH-TYPE TRANSCRIPTIONAL REGULATOR RUTR"/>
    <property type="match status" value="1"/>
</dbReference>
<dbReference type="Gene3D" id="1.10.357.10">
    <property type="entry name" value="Tetracycline Repressor, domain 2"/>
    <property type="match status" value="1"/>
</dbReference>
<feature type="domain" description="HTH tetR-type" evidence="3">
    <location>
        <begin position="8"/>
        <end position="68"/>
    </location>
</feature>
<dbReference type="InterPro" id="IPR001647">
    <property type="entry name" value="HTH_TetR"/>
</dbReference>
<dbReference type="PROSITE" id="PS50977">
    <property type="entry name" value="HTH_TETR_2"/>
    <property type="match status" value="1"/>
</dbReference>
<evidence type="ECO:0000259" key="3">
    <source>
        <dbReference type="PROSITE" id="PS50977"/>
    </source>
</evidence>
<feature type="DNA-binding region" description="H-T-H motif" evidence="2">
    <location>
        <begin position="31"/>
        <end position="50"/>
    </location>
</feature>
<dbReference type="Pfam" id="PF00440">
    <property type="entry name" value="TetR_N"/>
    <property type="match status" value="1"/>
</dbReference>
<dbReference type="KEGG" id="slr:L21SP2_0643"/>
<gene>
    <name evidence="4" type="ORF">L21SP2_0643</name>
</gene>
<dbReference type="HOGENOM" id="CLU_1530773_0_0_12"/>
<organism evidence="4 5">
    <name type="scientific">Salinispira pacifica</name>
    <dbReference type="NCBI Taxonomy" id="1307761"/>
    <lineage>
        <taxon>Bacteria</taxon>
        <taxon>Pseudomonadati</taxon>
        <taxon>Spirochaetota</taxon>
        <taxon>Spirochaetia</taxon>
        <taxon>Spirochaetales</taxon>
        <taxon>Spirochaetaceae</taxon>
        <taxon>Salinispira</taxon>
    </lineage>
</organism>
<evidence type="ECO:0000256" key="1">
    <source>
        <dbReference type="ARBA" id="ARBA00023125"/>
    </source>
</evidence>
<dbReference type="InterPro" id="IPR050109">
    <property type="entry name" value="HTH-type_TetR-like_transc_reg"/>
</dbReference>
<keyword evidence="1 2" id="KW-0238">DNA-binding</keyword>
<sequence length="170" mass="19021">MPKIVDHDAYREDIANRAVQVFRRRGYAGVGMREMAKELGMSKSALYHYYPSKKALFLACSARVAQISLQPEAAPIQALVKFAQDWESVFPGEVRIILDYIGTRDPADVRKDEAIAIAVRGFRDGLSPVAGPDRVNQVLAAVFGFLLIRYFSGGENDWLELEEMLGRILT</sequence>
<dbReference type="Proteomes" id="UP000018680">
    <property type="component" value="Chromosome"/>
</dbReference>
<reference evidence="4 5" key="1">
    <citation type="journal article" date="2015" name="Stand. Genomic Sci.">
        <title>Complete genome sequence and description of Salinispira pacifica gen. nov., sp. nov., a novel spirochaete isolated form a hypersaline microbial mat.</title>
        <authorList>
            <person name="Ben Hania W."/>
            <person name="Joseph M."/>
            <person name="Schumann P."/>
            <person name="Bunk B."/>
            <person name="Fiebig A."/>
            <person name="Sproer C."/>
            <person name="Klenk H.P."/>
            <person name="Fardeau M.L."/>
            <person name="Spring S."/>
        </authorList>
    </citation>
    <scope>NUCLEOTIDE SEQUENCE [LARGE SCALE GENOMIC DNA]</scope>
    <source>
        <strain evidence="4 5">L21-RPul-D2</strain>
    </source>
</reference>
<dbReference type="GO" id="GO:0003700">
    <property type="term" value="F:DNA-binding transcription factor activity"/>
    <property type="evidence" value="ECO:0007669"/>
    <property type="project" value="TreeGrafter"/>
</dbReference>
<dbReference type="EMBL" id="CP006939">
    <property type="protein sequence ID" value="AHC14072.1"/>
    <property type="molecule type" value="Genomic_DNA"/>
</dbReference>
<evidence type="ECO:0000313" key="5">
    <source>
        <dbReference type="Proteomes" id="UP000018680"/>
    </source>
</evidence>
<name>V5WE61_9SPIO</name>
<dbReference type="OrthoDB" id="362563at2"/>
<protein>
    <submittedName>
        <fullName evidence="4">Transcriptional regulator, TetR family</fullName>
    </submittedName>
</protein>
<dbReference type="STRING" id="1307761.L21SP2_0643"/>
<dbReference type="RefSeq" id="WP_024267003.1">
    <property type="nucleotide sequence ID" value="NC_023035.1"/>
</dbReference>
<accession>V5WE61</accession>
<proteinExistence type="predicted"/>
<keyword evidence="5" id="KW-1185">Reference proteome</keyword>
<evidence type="ECO:0000313" key="4">
    <source>
        <dbReference type="EMBL" id="AHC14072.1"/>
    </source>
</evidence>
<dbReference type="PRINTS" id="PR00455">
    <property type="entry name" value="HTHTETR"/>
</dbReference>
<dbReference type="SUPFAM" id="SSF46689">
    <property type="entry name" value="Homeodomain-like"/>
    <property type="match status" value="1"/>
</dbReference>
<dbReference type="GO" id="GO:0000976">
    <property type="term" value="F:transcription cis-regulatory region binding"/>
    <property type="evidence" value="ECO:0007669"/>
    <property type="project" value="TreeGrafter"/>
</dbReference>
<dbReference type="PANTHER" id="PTHR30055:SF146">
    <property type="entry name" value="HTH-TYPE TRANSCRIPTIONAL DUAL REGULATOR CECR"/>
    <property type="match status" value="1"/>
</dbReference>
<dbReference type="InterPro" id="IPR009057">
    <property type="entry name" value="Homeodomain-like_sf"/>
</dbReference>